<dbReference type="RefSeq" id="WP_138210530.1">
    <property type="nucleotide sequence ID" value="NZ_CBCSDB010000001.1"/>
</dbReference>
<dbReference type="GO" id="GO:0005886">
    <property type="term" value="C:plasma membrane"/>
    <property type="evidence" value="ECO:0007669"/>
    <property type="project" value="UniProtKB-SubCell"/>
</dbReference>
<sequence length="260" mass="28481">MDHNKKEVSELINVACKMGQIILENGGETYRVEQTINIVCKTYNYENTESFVTPTGIMISITDENDETTSLIKRINSRTVNLNKVSIINDLSRRVGNEKIPISKLKIMLKEIDNAPNYTRHTAAFFTALASGAFCVLFGGGLRDFFVSFVVGFFLNYLGIYLTKIEVNTFFINAFSGFLASIFAILAVKIGLGANEDKIIIGSIMLLLPGISITNAVRDIIAGDLVSGISRTIEAFLNAIAIALGTGVGFNFWMSLFGGF</sequence>
<evidence type="ECO:0000256" key="5">
    <source>
        <dbReference type="ARBA" id="ARBA00023136"/>
    </source>
</evidence>
<feature type="transmembrane region" description="Helical" evidence="7">
    <location>
        <begin position="145"/>
        <end position="163"/>
    </location>
</feature>
<keyword evidence="10" id="KW-1185">Reference proteome</keyword>
<dbReference type="InterPro" id="IPR010619">
    <property type="entry name" value="ThrE-like_N"/>
</dbReference>
<evidence type="ECO:0000256" key="7">
    <source>
        <dbReference type="SAM" id="Phobius"/>
    </source>
</evidence>
<feature type="transmembrane region" description="Helical" evidence="7">
    <location>
        <begin position="118"/>
        <end position="139"/>
    </location>
</feature>
<feature type="domain" description="Threonine/serine exporter-like N-terminal" evidence="8">
    <location>
        <begin position="14"/>
        <end position="252"/>
    </location>
</feature>
<dbReference type="Proteomes" id="UP000308489">
    <property type="component" value="Chromosome 1"/>
</dbReference>
<dbReference type="KEGG" id="hhw:NCTC503_01944"/>
<evidence type="ECO:0000256" key="1">
    <source>
        <dbReference type="ARBA" id="ARBA00004651"/>
    </source>
</evidence>
<keyword evidence="2" id="KW-1003">Cell membrane</keyword>
<evidence type="ECO:0000256" key="2">
    <source>
        <dbReference type="ARBA" id="ARBA00022475"/>
    </source>
</evidence>
<keyword evidence="3 7" id="KW-0812">Transmembrane</keyword>
<organism evidence="9 10">
    <name type="scientific">Hathewaya histolytica</name>
    <name type="common">Clostridium histolyticum</name>
    <dbReference type="NCBI Taxonomy" id="1498"/>
    <lineage>
        <taxon>Bacteria</taxon>
        <taxon>Bacillati</taxon>
        <taxon>Bacillota</taxon>
        <taxon>Clostridia</taxon>
        <taxon>Eubacteriales</taxon>
        <taxon>Clostridiaceae</taxon>
        <taxon>Hathewaya</taxon>
    </lineage>
</organism>
<protein>
    <submittedName>
        <fullName evidence="9">Membrane spanning protein</fullName>
    </submittedName>
</protein>
<evidence type="ECO:0000256" key="3">
    <source>
        <dbReference type="ARBA" id="ARBA00022692"/>
    </source>
</evidence>
<dbReference type="GO" id="GO:0015744">
    <property type="term" value="P:succinate transport"/>
    <property type="evidence" value="ECO:0007669"/>
    <property type="project" value="TreeGrafter"/>
</dbReference>
<comment type="similarity">
    <text evidence="6">Belongs to the ThrE exporter (TC 2.A.79) family.</text>
</comment>
<feature type="transmembrane region" description="Helical" evidence="7">
    <location>
        <begin position="233"/>
        <end position="254"/>
    </location>
</feature>
<name>A0A4U9RJY0_HATHI</name>
<feature type="transmembrane region" description="Helical" evidence="7">
    <location>
        <begin position="199"/>
        <end position="221"/>
    </location>
</feature>
<keyword evidence="5 7" id="KW-0472">Membrane</keyword>
<gene>
    <name evidence="9" type="primary">yjjP</name>
    <name evidence="9" type="ORF">NCTC503_01944</name>
</gene>
<comment type="subcellular location">
    <subcellularLocation>
        <location evidence="1">Cell membrane</location>
        <topology evidence="1">Multi-pass membrane protein</topology>
    </subcellularLocation>
</comment>
<evidence type="ECO:0000259" key="8">
    <source>
        <dbReference type="Pfam" id="PF06738"/>
    </source>
</evidence>
<dbReference type="Pfam" id="PF06738">
    <property type="entry name" value="ThrE"/>
    <property type="match status" value="1"/>
</dbReference>
<proteinExistence type="inferred from homology"/>
<dbReference type="PANTHER" id="PTHR34390">
    <property type="entry name" value="UPF0442 PROTEIN YJJB-RELATED"/>
    <property type="match status" value="1"/>
</dbReference>
<dbReference type="AlphaFoldDB" id="A0A4U9RJY0"/>
<dbReference type="PANTHER" id="PTHR34390:SF2">
    <property type="entry name" value="SUCCINATE TRANSPORTER SUBUNIT YJJP-RELATED"/>
    <property type="match status" value="1"/>
</dbReference>
<dbReference type="GO" id="GO:0022857">
    <property type="term" value="F:transmembrane transporter activity"/>
    <property type="evidence" value="ECO:0007669"/>
    <property type="project" value="InterPro"/>
</dbReference>
<evidence type="ECO:0000256" key="4">
    <source>
        <dbReference type="ARBA" id="ARBA00022989"/>
    </source>
</evidence>
<dbReference type="InterPro" id="IPR050539">
    <property type="entry name" value="ThrE_Dicarb/AminoAcid_Exp"/>
</dbReference>
<dbReference type="EMBL" id="LR590481">
    <property type="protein sequence ID" value="VTQ92354.1"/>
    <property type="molecule type" value="Genomic_DNA"/>
</dbReference>
<dbReference type="OrthoDB" id="9813917at2"/>
<reference evidence="9 10" key="1">
    <citation type="submission" date="2019-05" db="EMBL/GenBank/DDBJ databases">
        <authorList>
            <consortium name="Pathogen Informatics"/>
        </authorList>
    </citation>
    <scope>NUCLEOTIDE SEQUENCE [LARGE SCALE GENOMIC DNA]</scope>
    <source>
        <strain evidence="9 10">NCTC503</strain>
    </source>
</reference>
<accession>A0A4U9RJY0</accession>
<evidence type="ECO:0000313" key="10">
    <source>
        <dbReference type="Proteomes" id="UP000308489"/>
    </source>
</evidence>
<evidence type="ECO:0000313" key="9">
    <source>
        <dbReference type="EMBL" id="VTQ92354.1"/>
    </source>
</evidence>
<keyword evidence="4 7" id="KW-1133">Transmembrane helix</keyword>
<evidence type="ECO:0000256" key="6">
    <source>
        <dbReference type="ARBA" id="ARBA00034125"/>
    </source>
</evidence>
<feature type="transmembrane region" description="Helical" evidence="7">
    <location>
        <begin position="170"/>
        <end position="193"/>
    </location>
</feature>